<dbReference type="SMART" id="SM00667">
    <property type="entry name" value="LisH"/>
    <property type="match status" value="1"/>
</dbReference>
<gene>
    <name evidence="1" type="ORF">SS50377_16750</name>
</gene>
<protein>
    <submittedName>
        <fullName evidence="1">Uncharacterized protein</fullName>
    </submittedName>
</protein>
<accession>V6LHD6</accession>
<dbReference type="EMBL" id="KI546135">
    <property type="protein sequence ID" value="EST43698.1"/>
    <property type="molecule type" value="Genomic_DNA"/>
</dbReference>
<dbReference type="InterPro" id="IPR006594">
    <property type="entry name" value="LisH"/>
</dbReference>
<reference evidence="1" key="1">
    <citation type="journal article" date="2014" name="PLoS Genet.">
        <title>The Genome of Spironucleus salmonicida Highlights a Fish Pathogen Adapted to Fluctuating Environments.</title>
        <authorList>
            <person name="Xu F."/>
            <person name="Jerlstrom-Hultqvist J."/>
            <person name="Einarsson E."/>
            <person name="Astvaldsson A."/>
            <person name="Svard S.G."/>
            <person name="Andersson J.O."/>
        </authorList>
    </citation>
    <scope>NUCLEOTIDE SEQUENCE</scope>
</reference>
<organism evidence="1">
    <name type="scientific">Spironucleus salmonicida</name>
    <dbReference type="NCBI Taxonomy" id="348837"/>
    <lineage>
        <taxon>Eukaryota</taxon>
        <taxon>Metamonada</taxon>
        <taxon>Diplomonadida</taxon>
        <taxon>Hexamitidae</taxon>
        <taxon>Hexamitinae</taxon>
        <taxon>Spironucleus</taxon>
    </lineage>
</organism>
<name>V6LHD6_9EUKA</name>
<dbReference type="PROSITE" id="PS50896">
    <property type="entry name" value="LISH"/>
    <property type="match status" value="1"/>
</dbReference>
<sequence length="624" mass="73641">MNSEYYIKIDKNQLHLLVAQYLQENNLYQTLYSLKSESEIDLPIYNKQLDMLNQFFIEESYRDVLQFLIQLPEQPEILEILFKVTQLQFFESSDYEQKEVLSKELQQYYSSIPLQQVNLFNERLEGFNQDQLKSFKNEIFIQIQRCLVPYYNQFVGSECVFSQLEGRRLTTICQNYYQLQYKMIKKDERPTQKSVDVDIFNDINISNSVLVANDISNQATQNEITKCSNQLDNLSQQQCKTSDFHQQFNELRDFQQQAVENVNNYTQLDPTTCQNISQEQEISVISAEQQQQINQPRYSLRDSFNRISELKNENHNTLFKRELSTPTIDFISSPLIQKQIKSSQYHVIKLFQENSEFQAIIIQQIKQNGLYLLKFTPQTVQTLKKYNLPFDIDYSIITEDKQFIIIASYSQKQVALFDVNFFDPIIVKSYEFTVQTKIQDIILYKNNIFLATRNEIHAISLKSLELLTSLKIELKNDEFVEYFLLGQHLALTTTTQIFYFTFQHNVIDVKQQFAWAFSDGITLAETGLLCNIKQKLYFVDLKTKQKQCLNDRPVKLVQTDIYSLFGLNSQNKLWRFTYRNADFKVSQRQIGSQNIAFMKIQNGLVFWISEQGLYGTDMLQQYVV</sequence>
<evidence type="ECO:0000313" key="1">
    <source>
        <dbReference type="EMBL" id="EST43698.1"/>
    </source>
</evidence>
<proteinExistence type="predicted"/>
<dbReference type="AlphaFoldDB" id="V6LHD6"/>
<dbReference type="VEuPathDB" id="GiardiaDB:SS50377_21038"/>